<reference evidence="3" key="1">
    <citation type="journal article" date="2016" name="Nature">
        <title>The genome of the seagrass Zostera marina reveals angiosperm adaptation to the sea.</title>
        <authorList>
            <person name="Olsen J.L."/>
            <person name="Rouze P."/>
            <person name="Verhelst B."/>
            <person name="Lin Y.-C."/>
            <person name="Bayer T."/>
            <person name="Collen J."/>
            <person name="Dattolo E."/>
            <person name="De Paoli E."/>
            <person name="Dittami S."/>
            <person name="Maumus F."/>
            <person name="Michel G."/>
            <person name="Kersting A."/>
            <person name="Lauritano C."/>
            <person name="Lohaus R."/>
            <person name="Toepel M."/>
            <person name="Tonon T."/>
            <person name="Vanneste K."/>
            <person name="Amirebrahimi M."/>
            <person name="Brakel J."/>
            <person name="Bostroem C."/>
            <person name="Chovatia M."/>
            <person name="Grimwood J."/>
            <person name="Jenkins J.W."/>
            <person name="Jueterbock A."/>
            <person name="Mraz A."/>
            <person name="Stam W.T."/>
            <person name="Tice H."/>
            <person name="Bornberg-Bauer E."/>
            <person name="Green P.J."/>
            <person name="Pearson G.A."/>
            <person name="Procaccini G."/>
            <person name="Duarte C.M."/>
            <person name="Schmutz J."/>
            <person name="Reusch T.B.H."/>
            <person name="Van de Peer Y."/>
        </authorList>
    </citation>
    <scope>NUCLEOTIDE SEQUENCE [LARGE SCALE GENOMIC DNA]</scope>
    <source>
        <strain evidence="3">cv. Finnish</strain>
    </source>
</reference>
<dbReference type="Proteomes" id="UP000036987">
    <property type="component" value="Unassembled WGS sequence"/>
</dbReference>
<keyword evidence="3" id="KW-1185">Reference proteome</keyword>
<dbReference type="EMBL" id="LFYR01001565">
    <property type="protein sequence ID" value="KMZ60886.1"/>
    <property type="molecule type" value="Genomic_DNA"/>
</dbReference>
<dbReference type="PANTHER" id="PTHR37722:SF2">
    <property type="entry name" value="OS01G0167700 PROTEIN"/>
    <property type="match status" value="1"/>
</dbReference>
<dbReference type="AlphaFoldDB" id="A0A0K9NVU0"/>
<organism evidence="2 3">
    <name type="scientific">Zostera marina</name>
    <name type="common">Eelgrass</name>
    <dbReference type="NCBI Taxonomy" id="29655"/>
    <lineage>
        <taxon>Eukaryota</taxon>
        <taxon>Viridiplantae</taxon>
        <taxon>Streptophyta</taxon>
        <taxon>Embryophyta</taxon>
        <taxon>Tracheophyta</taxon>
        <taxon>Spermatophyta</taxon>
        <taxon>Magnoliopsida</taxon>
        <taxon>Liliopsida</taxon>
        <taxon>Zosteraceae</taxon>
        <taxon>Zostera</taxon>
    </lineage>
</organism>
<protein>
    <submittedName>
        <fullName evidence="2">Uncharacterized protein</fullName>
    </submittedName>
</protein>
<dbReference type="OrthoDB" id="994901at2759"/>
<feature type="compositionally biased region" description="Polar residues" evidence="1">
    <location>
        <begin position="499"/>
        <end position="514"/>
    </location>
</feature>
<sequence length="613" mass="70166">MHICRISFGDQSPYSKSLRWLDTSNKDEFVRDDIRIEFDLGKSPKLLGKTDIMNGHSGILTDLNFRKDGADSDVFSNLTSKTFFGKRKGIHKPAMYRDEGTHKDRFCLISQENNKTTWKDEPFYIHNNHLNMEDKKIEMHIDEFEDIYWRDRRNKVETHEVSSSSENHAPSFNHLQLVKDQDLVSFDWKRYPRVNQALYFEDTTESFHWSFPDTKDAVDNLNFQSDESRFLETDWHEGTNSLRSKSVNIERNSYDRQNKFWMRSDKEYGAENILLEKIKYDKLDGIENNLEGMWTNSPRQKKSMQGDFWKKLDGLSSFEEGFGVDLVPSNLLKTSQIDSAFFDNGILSKDDPLDVLHDNTAHHPIDFSHRVSKPSVRAKQDTSDVFFSKENHCKRQKSGSINLMKAPPIYPFKANDEDEIDLLFSSEVNKFPDPSIWKNLNKGNDSESGFLFNTCHENSQERVSSVGESAFSSKTLTVLDSADNCTKDKEPKQEIPEGPSQSESPKAGSPQSVGTPIVDTEEPLNPQENLNSNASNDHIVSAPTSLSSGDKGKETLNMNEENVSSKELGVEAIQPSRSEDPAYKVMLESYVLQLLCVQKVLMNSSMHDKLKKI</sequence>
<comment type="caution">
    <text evidence="2">The sequence shown here is derived from an EMBL/GenBank/DDBJ whole genome shotgun (WGS) entry which is preliminary data.</text>
</comment>
<dbReference type="OMA" id="NTCHENS"/>
<feature type="compositionally biased region" description="Polar residues" evidence="1">
    <location>
        <begin position="526"/>
        <end position="548"/>
    </location>
</feature>
<feature type="region of interest" description="Disordered" evidence="1">
    <location>
        <begin position="481"/>
        <end position="555"/>
    </location>
</feature>
<proteinExistence type="predicted"/>
<name>A0A0K9NVU0_ZOSMR</name>
<evidence type="ECO:0000313" key="2">
    <source>
        <dbReference type="EMBL" id="KMZ60886.1"/>
    </source>
</evidence>
<evidence type="ECO:0000256" key="1">
    <source>
        <dbReference type="SAM" id="MobiDB-lite"/>
    </source>
</evidence>
<gene>
    <name evidence="2" type="ORF">ZOSMA_56G01170</name>
</gene>
<feature type="compositionally biased region" description="Basic and acidic residues" evidence="1">
    <location>
        <begin position="485"/>
        <end position="495"/>
    </location>
</feature>
<accession>A0A0K9NVU0</accession>
<dbReference type="PANTHER" id="PTHR37722">
    <property type="entry name" value="OS01G0167700 PROTEIN"/>
    <property type="match status" value="1"/>
</dbReference>
<evidence type="ECO:0000313" key="3">
    <source>
        <dbReference type="Proteomes" id="UP000036987"/>
    </source>
</evidence>